<organism evidence="5 6">
    <name type="scientific">Paenimyroides ceti</name>
    <dbReference type="NCBI Taxonomy" id="395087"/>
    <lineage>
        <taxon>Bacteria</taxon>
        <taxon>Pseudomonadati</taxon>
        <taxon>Bacteroidota</taxon>
        <taxon>Flavobacteriia</taxon>
        <taxon>Flavobacteriales</taxon>
        <taxon>Flavobacteriaceae</taxon>
        <taxon>Paenimyroides</taxon>
    </lineage>
</organism>
<evidence type="ECO:0000313" key="5">
    <source>
        <dbReference type="EMBL" id="MDN3708445.1"/>
    </source>
</evidence>
<feature type="domain" description="DUF4140" evidence="4">
    <location>
        <begin position="32"/>
        <end position="133"/>
    </location>
</feature>
<feature type="coiled-coil region" evidence="1">
    <location>
        <begin position="168"/>
        <end position="199"/>
    </location>
</feature>
<gene>
    <name evidence="5" type="ORF">QW060_15190</name>
</gene>
<evidence type="ECO:0000259" key="4">
    <source>
        <dbReference type="Pfam" id="PF13600"/>
    </source>
</evidence>
<dbReference type="RefSeq" id="WP_290364311.1">
    <property type="nucleotide sequence ID" value="NZ_JAUFQU010000001.1"/>
</dbReference>
<dbReference type="InterPro" id="IPR011935">
    <property type="entry name" value="CHP02231"/>
</dbReference>
<evidence type="ECO:0000313" key="6">
    <source>
        <dbReference type="Proteomes" id="UP001242368"/>
    </source>
</evidence>
<reference evidence="6" key="1">
    <citation type="journal article" date="2019" name="Int. J. Syst. Evol. Microbiol.">
        <title>The Global Catalogue of Microorganisms (GCM) 10K type strain sequencing project: providing services to taxonomists for standard genome sequencing and annotation.</title>
        <authorList>
            <consortium name="The Broad Institute Genomics Platform"/>
            <consortium name="The Broad Institute Genome Sequencing Center for Infectious Disease"/>
            <person name="Wu L."/>
            <person name="Ma J."/>
        </authorList>
    </citation>
    <scope>NUCLEOTIDE SEQUENCE [LARGE SCALE GENOMIC DNA]</scope>
    <source>
        <strain evidence="6">CECT 7184</strain>
    </source>
</reference>
<dbReference type="Pfam" id="PF13598">
    <property type="entry name" value="DUF4139"/>
    <property type="match status" value="1"/>
</dbReference>
<comment type="caution">
    <text evidence="5">The sequence shown here is derived from an EMBL/GenBank/DDBJ whole genome shotgun (WGS) entry which is preliminary data.</text>
</comment>
<name>A0ABT8CZ27_9FLAO</name>
<evidence type="ECO:0000256" key="1">
    <source>
        <dbReference type="SAM" id="Coils"/>
    </source>
</evidence>
<feature type="chain" id="PRO_5047177954" evidence="2">
    <location>
        <begin position="20"/>
        <end position="547"/>
    </location>
</feature>
<dbReference type="Proteomes" id="UP001242368">
    <property type="component" value="Unassembled WGS sequence"/>
</dbReference>
<accession>A0ABT8CZ27</accession>
<protein>
    <submittedName>
        <fullName evidence="5">DUF4139 domain-containing protein</fullName>
    </submittedName>
</protein>
<dbReference type="PANTHER" id="PTHR31005:SF8">
    <property type="entry name" value="DUF4139 DOMAIN-CONTAINING PROTEIN"/>
    <property type="match status" value="1"/>
</dbReference>
<keyword evidence="2" id="KW-0732">Signal</keyword>
<feature type="domain" description="DUF4139" evidence="3">
    <location>
        <begin position="218"/>
        <end position="538"/>
    </location>
</feature>
<proteinExistence type="predicted"/>
<dbReference type="EMBL" id="JAUFQU010000001">
    <property type="protein sequence ID" value="MDN3708445.1"/>
    <property type="molecule type" value="Genomic_DNA"/>
</dbReference>
<keyword evidence="6" id="KW-1185">Reference proteome</keyword>
<dbReference type="Pfam" id="PF13600">
    <property type="entry name" value="DUF4140"/>
    <property type="match status" value="1"/>
</dbReference>
<dbReference type="PANTHER" id="PTHR31005">
    <property type="entry name" value="DUF4139 DOMAIN-CONTAINING PROTEIN"/>
    <property type="match status" value="1"/>
</dbReference>
<dbReference type="NCBIfam" id="TIGR02231">
    <property type="entry name" value="mucoidy inhibitor MuiA family protein"/>
    <property type="match status" value="1"/>
</dbReference>
<sequence>MNKLMITITALLMTIVSFAQKPLFTKASIESVRVYYNGAELVQTTSLNLPKGMSEVVVTNVANFLNENSIQVGAPAKVTIMSVQFTNAYIQEYDTAENTTLLKPVRDSIKLLEKELQQLVNTKATEQMTLQLLDKNQAVGGTNGFTVAELSKLVEYYKVKRTETSNNIDKLSEKEIVLKNKLQRLNSRLTINQDKEERQSQGKLILQIMNDAAGNIPLQITYLTDNARWAPFYDLRVEKVNSPIKMMYKAEVAQNTGVDWRNVKLSLTSGNANQNNQAPVLSPWFLDYYENYAVAADVSEAVVYESASKRVSGRPNASFIQSIQAPASGMAIENSTMDNFTALNESQLNISFDIDLPYTVLANGKKHSVALKDFEIPATYNYYSAPVSDLNTYLMTSIRDYGNYNLLEGEANVIFEGLYVGKTVIRPNNTEEEMKLIMGKDGKIAITRTLITDKSGTKTLSSRKIQNFVYEISVRNNKKESVEIKLEDLYPISSNKDIEIELTEKDGATVDAEKGLLTWKLNVKPNETKKVRFGYQIKSSKDKVVSY</sequence>
<keyword evidence="1" id="KW-0175">Coiled coil</keyword>
<dbReference type="InterPro" id="IPR037291">
    <property type="entry name" value="DUF4139"/>
</dbReference>
<feature type="signal peptide" evidence="2">
    <location>
        <begin position="1"/>
        <end position="19"/>
    </location>
</feature>
<evidence type="ECO:0000259" key="3">
    <source>
        <dbReference type="Pfam" id="PF13598"/>
    </source>
</evidence>
<evidence type="ECO:0000256" key="2">
    <source>
        <dbReference type="SAM" id="SignalP"/>
    </source>
</evidence>
<dbReference type="InterPro" id="IPR025554">
    <property type="entry name" value="DUF4140"/>
</dbReference>